<keyword evidence="1" id="KW-0106">Calcium</keyword>
<protein>
    <submittedName>
        <fullName evidence="4">Uncharacterized protein</fullName>
    </submittedName>
</protein>
<dbReference type="RefSeq" id="XP_030832059.1">
    <property type="nucleotide sequence ID" value="XM_030976199.1"/>
</dbReference>
<keyword evidence="5" id="KW-1185">Reference proteome</keyword>
<sequence length="321" mass="36086">MEKGMTVFQDVFRRADKNDDNCLSLEEFKSYFGDGILTADELEELFNKIDTHNTNNIDVGELCEYFSAHLGPFKEIFGGVEDMSVFVSSALQQTSQVYPDKSFDDQFTVRVLLKEVSGQLSSLMRNIDAASDHMEREAMTDRAPISQVAIIEPVVSSSAGWVARRARRQLSTQTSVPADGISSLTSEVNRLACLLTRLEQKVKINPVDEEIVSDESKANLAFLVSRKFTAIDEKDKDFRSNLRTYVDAAGKVDGCTTVSVRAFAGTSHYVIYEIWGTEEDWKTHFASNASKTFRRENVDLLDRPEQLTSMAIPAKWIMTQD</sequence>
<organism evidence="4 5">
    <name type="scientific">Strongylocentrotus purpuratus</name>
    <name type="common">Purple sea urchin</name>
    <dbReference type="NCBI Taxonomy" id="7668"/>
    <lineage>
        <taxon>Eukaryota</taxon>
        <taxon>Metazoa</taxon>
        <taxon>Echinodermata</taxon>
        <taxon>Eleutherozoa</taxon>
        <taxon>Echinozoa</taxon>
        <taxon>Echinoidea</taxon>
        <taxon>Euechinoidea</taxon>
        <taxon>Echinacea</taxon>
        <taxon>Camarodonta</taxon>
        <taxon>Echinidea</taxon>
        <taxon>Strongylocentrotidae</taxon>
        <taxon>Strongylocentrotus</taxon>
    </lineage>
</organism>
<dbReference type="InterPro" id="IPR011008">
    <property type="entry name" value="Dimeric_a/b-barrel"/>
</dbReference>
<feature type="domain" description="ABM" evidence="3">
    <location>
        <begin position="222"/>
        <end position="310"/>
    </location>
</feature>
<dbReference type="PROSITE" id="PS51725">
    <property type="entry name" value="ABM"/>
    <property type="match status" value="1"/>
</dbReference>
<dbReference type="PANTHER" id="PTHR12178:SF10">
    <property type="entry name" value="N-TERMINAL EF-HAND CALCIUM-BINDING PROTEIN 1-LIKE ISOFORM X1"/>
    <property type="match status" value="1"/>
</dbReference>
<dbReference type="InterPro" id="IPR007138">
    <property type="entry name" value="ABM_dom"/>
</dbReference>
<dbReference type="InterPro" id="IPR011992">
    <property type="entry name" value="EF-hand-dom_pair"/>
</dbReference>
<dbReference type="GO" id="GO:0005737">
    <property type="term" value="C:cytoplasm"/>
    <property type="evidence" value="ECO:0000318"/>
    <property type="project" value="GO_Central"/>
</dbReference>
<dbReference type="Pfam" id="PF13499">
    <property type="entry name" value="EF-hand_7"/>
    <property type="match status" value="1"/>
</dbReference>
<dbReference type="InterPro" id="IPR018247">
    <property type="entry name" value="EF_Hand_1_Ca_BS"/>
</dbReference>
<dbReference type="AlphaFoldDB" id="A0A7M7N6N9"/>
<dbReference type="GO" id="GO:0005509">
    <property type="term" value="F:calcium ion binding"/>
    <property type="evidence" value="ECO:0007669"/>
    <property type="project" value="InterPro"/>
</dbReference>
<dbReference type="InterPro" id="IPR002048">
    <property type="entry name" value="EF_hand_dom"/>
</dbReference>
<dbReference type="Gene3D" id="3.30.70.100">
    <property type="match status" value="1"/>
</dbReference>
<feature type="domain" description="EF-hand" evidence="2">
    <location>
        <begin position="3"/>
        <end position="38"/>
    </location>
</feature>
<dbReference type="PROSITE" id="PS00018">
    <property type="entry name" value="EF_HAND_1"/>
    <property type="match status" value="1"/>
</dbReference>
<evidence type="ECO:0000256" key="1">
    <source>
        <dbReference type="ARBA" id="ARBA00022837"/>
    </source>
</evidence>
<dbReference type="SUPFAM" id="SSF54909">
    <property type="entry name" value="Dimeric alpha+beta barrel"/>
    <property type="match status" value="1"/>
</dbReference>
<dbReference type="OMA" id="EDSQWMI"/>
<dbReference type="SUPFAM" id="SSF47473">
    <property type="entry name" value="EF-hand"/>
    <property type="match status" value="1"/>
</dbReference>
<name>A0A7M7N6N9_STRPU</name>
<dbReference type="GO" id="GO:0042984">
    <property type="term" value="P:regulation of amyloid precursor protein biosynthetic process"/>
    <property type="evidence" value="ECO:0000318"/>
    <property type="project" value="GO_Central"/>
</dbReference>
<dbReference type="InParanoid" id="A0A7M7N6N9"/>
<evidence type="ECO:0000259" key="2">
    <source>
        <dbReference type="PROSITE" id="PS50222"/>
    </source>
</evidence>
<dbReference type="SMART" id="SM00054">
    <property type="entry name" value="EFh"/>
    <property type="match status" value="2"/>
</dbReference>
<dbReference type="PROSITE" id="PS50222">
    <property type="entry name" value="EF_HAND_2"/>
    <property type="match status" value="2"/>
</dbReference>
<reference evidence="5" key="1">
    <citation type="submission" date="2015-02" db="EMBL/GenBank/DDBJ databases">
        <title>Genome sequencing for Strongylocentrotus purpuratus.</title>
        <authorList>
            <person name="Murali S."/>
            <person name="Liu Y."/>
            <person name="Vee V."/>
            <person name="English A."/>
            <person name="Wang M."/>
            <person name="Skinner E."/>
            <person name="Han Y."/>
            <person name="Muzny D.M."/>
            <person name="Worley K.C."/>
            <person name="Gibbs R.A."/>
        </authorList>
    </citation>
    <scope>NUCLEOTIDE SEQUENCE</scope>
</reference>
<evidence type="ECO:0000259" key="3">
    <source>
        <dbReference type="PROSITE" id="PS51725"/>
    </source>
</evidence>
<feature type="domain" description="EF-hand" evidence="2">
    <location>
        <begin position="40"/>
        <end position="72"/>
    </location>
</feature>
<dbReference type="EnsemblMetazoa" id="XM_030976199">
    <property type="protein sequence ID" value="XP_030832059"/>
    <property type="gene ID" value="LOC105439930"/>
</dbReference>
<dbReference type="GeneID" id="105439930"/>
<proteinExistence type="predicted"/>
<evidence type="ECO:0000313" key="5">
    <source>
        <dbReference type="Proteomes" id="UP000007110"/>
    </source>
</evidence>
<reference evidence="4" key="2">
    <citation type="submission" date="2021-01" db="UniProtKB">
        <authorList>
            <consortium name="EnsemblMetazoa"/>
        </authorList>
    </citation>
    <scope>IDENTIFICATION</scope>
</reference>
<accession>A0A7M7N6N9</accession>
<dbReference type="CDD" id="cd00051">
    <property type="entry name" value="EFh"/>
    <property type="match status" value="1"/>
</dbReference>
<dbReference type="OrthoDB" id="289247at2759"/>
<dbReference type="KEGG" id="spu:105439930"/>
<dbReference type="Proteomes" id="UP000007110">
    <property type="component" value="Unassembled WGS sequence"/>
</dbReference>
<dbReference type="Gene3D" id="1.10.238.10">
    <property type="entry name" value="EF-hand"/>
    <property type="match status" value="1"/>
</dbReference>
<dbReference type="Pfam" id="PF03992">
    <property type="entry name" value="ABM"/>
    <property type="match status" value="1"/>
</dbReference>
<evidence type="ECO:0000313" key="4">
    <source>
        <dbReference type="EnsemblMetazoa" id="XP_030832059"/>
    </source>
</evidence>
<dbReference type="PANTHER" id="PTHR12178">
    <property type="entry name" value="EF-HAND DOMAIN-CONTAINING PROTEIN"/>
    <property type="match status" value="1"/>
</dbReference>
<dbReference type="InterPro" id="IPR039862">
    <property type="entry name" value="NECAB1/2/3"/>
</dbReference>
<dbReference type="FunCoup" id="A0A7M7N6N9">
    <property type="interactions" value="515"/>
</dbReference>